<dbReference type="InterPro" id="IPR011105">
    <property type="entry name" value="Cell_wall_hydrolase_SleB"/>
</dbReference>
<dbReference type="Pfam" id="PF07486">
    <property type="entry name" value="Hydrolase_2"/>
    <property type="match status" value="1"/>
</dbReference>
<name>A0AAP2G5E5_9RHOB</name>
<evidence type="ECO:0000313" key="2">
    <source>
        <dbReference type="EMBL" id="MBT0958858.1"/>
    </source>
</evidence>
<dbReference type="Gene3D" id="1.10.10.2520">
    <property type="entry name" value="Cell wall hydrolase SleB, domain 1"/>
    <property type="match status" value="1"/>
</dbReference>
<dbReference type="GO" id="GO:0016787">
    <property type="term" value="F:hydrolase activity"/>
    <property type="evidence" value="ECO:0007669"/>
    <property type="project" value="UniProtKB-KW"/>
</dbReference>
<reference evidence="2 3" key="1">
    <citation type="journal article" date="2021" name="Arch. Microbiol.">
        <title>Harenicola maris gen. nov., sp. nov. isolated from the Sea of Japan shallow sediments.</title>
        <authorList>
            <person name="Romanenko L.A."/>
            <person name="Kurilenko V.V."/>
            <person name="Chernysheva N.Y."/>
            <person name="Tekutyeva L.A."/>
            <person name="Velansky P.V."/>
            <person name="Svetashev V.I."/>
            <person name="Isaeva M.P."/>
        </authorList>
    </citation>
    <scope>NUCLEOTIDE SEQUENCE [LARGE SCALE GENOMIC DNA]</scope>
    <source>
        <strain evidence="2 3">KMM 3653</strain>
    </source>
</reference>
<keyword evidence="3" id="KW-1185">Reference proteome</keyword>
<dbReference type="Proteomes" id="UP001315686">
    <property type="component" value="Unassembled WGS sequence"/>
</dbReference>
<feature type="domain" description="Cell wall hydrolase SleB" evidence="1">
    <location>
        <begin position="129"/>
        <end position="238"/>
    </location>
</feature>
<sequence>MRVGMTMRIWGMALAWGLMLGNVAYGDVTISTATDPTADLAATEEASAEVPLLDTRLSELLGQDRRAFQAIGGKRVKTLANIPKGAKKIPTGPSGPITYTKAWLASQPSAPGGDQWRCLAEALYFEARGESVKGQFAVAEVIMNRVKSSLYPNSVCGVVNQGTGKRYQCQFTYTCDGLSDQIREQAAYAQVGKIARLMISGAPRALTGGATHYHTTAVNPNWARTFPRTARIGVHYFYRHPRS</sequence>
<dbReference type="EMBL" id="JADQAZ010000003">
    <property type="protein sequence ID" value="MBT0958858.1"/>
    <property type="molecule type" value="Genomic_DNA"/>
</dbReference>
<evidence type="ECO:0000313" key="3">
    <source>
        <dbReference type="Proteomes" id="UP001315686"/>
    </source>
</evidence>
<accession>A0AAP2G5E5</accession>
<protein>
    <submittedName>
        <fullName evidence="2">Cell wall hydrolase</fullName>
    </submittedName>
</protein>
<keyword evidence="2" id="KW-0378">Hydrolase</keyword>
<dbReference type="AlphaFoldDB" id="A0AAP2G5E5"/>
<gene>
    <name evidence="2" type="ORF">IV417_15825</name>
</gene>
<evidence type="ECO:0000259" key="1">
    <source>
        <dbReference type="Pfam" id="PF07486"/>
    </source>
</evidence>
<proteinExistence type="predicted"/>
<dbReference type="InterPro" id="IPR042047">
    <property type="entry name" value="SleB_dom1"/>
</dbReference>
<comment type="caution">
    <text evidence="2">The sequence shown here is derived from an EMBL/GenBank/DDBJ whole genome shotgun (WGS) entry which is preliminary data.</text>
</comment>
<organism evidence="2 3">
    <name type="scientific">Harenicola maris</name>
    <dbReference type="NCBI Taxonomy" id="2841044"/>
    <lineage>
        <taxon>Bacteria</taxon>
        <taxon>Pseudomonadati</taxon>
        <taxon>Pseudomonadota</taxon>
        <taxon>Alphaproteobacteria</taxon>
        <taxon>Rhodobacterales</taxon>
        <taxon>Paracoccaceae</taxon>
        <taxon>Harenicola</taxon>
    </lineage>
</organism>